<dbReference type="CDD" id="cd21175">
    <property type="entry name" value="LPMO_AA9"/>
    <property type="match status" value="1"/>
</dbReference>
<dbReference type="GO" id="GO:0005576">
    <property type="term" value="C:extracellular region"/>
    <property type="evidence" value="ECO:0007669"/>
    <property type="project" value="UniProtKB-SubCell"/>
</dbReference>
<name>A0AA40CJ71_9PEZI</name>
<dbReference type="Pfam" id="PF03443">
    <property type="entry name" value="AA9"/>
    <property type="match status" value="1"/>
</dbReference>
<evidence type="ECO:0000313" key="18">
    <source>
        <dbReference type="Proteomes" id="UP001174936"/>
    </source>
</evidence>
<comment type="similarity">
    <text evidence="13">Belongs to the polysaccharide monooxygenase AA9 family.</text>
</comment>
<evidence type="ECO:0000256" key="7">
    <source>
        <dbReference type="ARBA" id="ARBA00023002"/>
    </source>
</evidence>
<dbReference type="InterPro" id="IPR005103">
    <property type="entry name" value="AA9_LPMO"/>
</dbReference>
<feature type="domain" description="Auxiliary Activity family 9 catalytic" evidence="16">
    <location>
        <begin position="3"/>
        <end position="231"/>
    </location>
</feature>
<keyword evidence="6" id="KW-0136">Cellulose degradation</keyword>
<dbReference type="GO" id="GO:0004497">
    <property type="term" value="F:monooxygenase activity"/>
    <property type="evidence" value="ECO:0007669"/>
    <property type="project" value="UniProtKB-KW"/>
</dbReference>
<evidence type="ECO:0000256" key="11">
    <source>
        <dbReference type="ARBA" id="ARBA00023277"/>
    </source>
</evidence>
<evidence type="ECO:0000256" key="4">
    <source>
        <dbReference type="ARBA" id="ARBA00022723"/>
    </source>
</evidence>
<evidence type="ECO:0000256" key="12">
    <source>
        <dbReference type="ARBA" id="ARBA00023326"/>
    </source>
</evidence>
<dbReference type="InterPro" id="IPR049892">
    <property type="entry name" value="AA9"/>
</dbReference>
<gene>
    <name evidence="17" type="ORF">B0T16DRAFT_296103</name>
</gene>
<dbReference type="GO" id="GO:0016787">
    <property type="term" value="F:hydrolase activity"/>
    <property type="evidence" value="ECO:0007669"/>
    <property type="project" value="UniProtKB-KW"/>
</dbReference>
<evidence type="ECO:0000313" key="17">
    <source>
        <dbReference type="EMBL" id="KAK0639518.1"/>
    </source>
</evidence>
<comment type="subcellular location">
    <subcellularLocation>
        <location evidence="2">Secreted</location>
    </subcellularLocation>
</comment>
<evidence type="ECO:0000256" key="5">
    <source>
        <dbReference type="ARBA" id="ARBA00022729"/>
    </source>
</evidence>
<dbReference type="PANTHER" id="PTHR33353">
    <property type="entry name" value="PUTATIVE (AFU_ORTHOLOGUE AFUA_1G12560)-RELATED"/>
    <property type="match status" value="1"/>
</dbReference>
<dbReference type="Gene3D" id="2.70.50.70">
    <property type="match status" value="1"/>
</dbReference>
<keyword evidence="18" id="KW-1185">Reference proteome</keyword>
<evidence type="ECO:0000256" key="14">
    <source>
        <dbReference type="ARBA" id="ARBA00045077"/>
    </source>
</evidence>
<keyword evidence="12" id="KW-0624">Polysaccharide degradation</keyword>
<evidence type="ECO:0000256" key="13">
    <source>
        <dbReference type="ARBA" id="ARBA00044502"/>
    </source>
</evidence>
<evidence type="ECO:0000256" key="6">
    <source>
        <dbReference type="ARBA" id="ARBA00023001"/>
    </source>
</evidence>
<dbReference type="PANTHER" id="PTHR33353:SF36">
    <property type="entry name" value="ENDO-BETA-1,4-GLUCANASE D"/>
    <property type="match status" value="1"/>
</dbReference>
<proteinExistence type="inferred from homology"/>
<evidence type="ECO:0000259" key="16">
    <source>
        <dbReference type="Pfam" id="PF03443"/>
    </source>
</evidence>
<keyword evidence="17" id="KW-0378">Hydrolase</keyword>
<keyword evidence="3" id="KW-0964">Secreted</keyword>
<keyword evidence="10" id="KW-1015">Disulfide bond</keyword>
<keyword evidence="5" id="KW-0732">Signal</keyword>
<keyword evidence="7" id="KW-0560">Oxidoreductase</keyword>
<evidence type="ECO:0000256" key="3">
    <source>
        <dbReference type="ARBA" id="ARBA00022525"/>
    </source>
</evidence>
<feature type="non-terminal residue" evidence="17">
    <location>
        <position position="275"/>
    </location>
</feature>
<protein>
    <recommendedName>
        <fullName evidence="15">lytic cellulose monooxygenase (C4-dehydrogenating)</fullName>
        <ecNumber evidence="15">1.14.99.56</ecNumber>
    </recommendedName>
</protein>
<evidence type="ECO:0000256" key="1">
    <source>
        <dbReference type="ARBA" id="ARBA00001973"/>
    </source>
</evidence>
<comment type="catalytic activity">
    <reaction evidence="14">
        <text>[(1-&gt;4)-beta-D-glucosyl]n+m + reduced acceptor + O2 = 4-dehydro-beta-D-glucosyl-[(1-&gt;4)-beta-D-glucosyl]n-1 + [(1-&gt;4)-beta-D-glucosyl]m + acceptor + H2O.</text>
        <dbReference type="EC" id="1.14.99.56"/>
    </reaction>
</comment>
<comment type="cofactor">
    <cofactor evidence="1">
        <name>Cu(2+)</name>
        <dbReference type="ChEBI" id="CHEBI:29036"/>
    </cofactor>
</comment>
<keyword evidence="4" id="KW-0479">Metal-binding</keyword>
<evidence type="ECO:0000256" key="8">
    <source>
        <dbReference type="ARBA" id="ARBA00023008"/>
    </source>
</evidence>
<dbReference type="AlphaFoldDB" id="A0AA40CJ71"/>
<evidence type="ECO:0000256" key="15">
    <source>
        <dbReference type="ARBA" id="ARBA00047174"/>
    </source>
</evidence>
<sequence>LAHSNLAFIIINGSFYPGFDPRPGRINAPARIGWSSANPDAGYVGPSNFSTPEIACHLSGASTPAHAPVRAGQTIHVQWNGWPYNHPGPILSYLAPCAGTEDGCLSVNKSQLLWTKIDASEPALIGQGEGPPGQWASHVMIRNNNSWSVRVPSGVKAGPYVLRHEAIALHFAKEKGGAQHYPLCMNLWVTEGEKEEAGAGAGEFRMDEGVSATGLYRAEDPGIWVDVFKAMTTYVVPGPTVAVGAEPVGHAEQRRSESVRDGTPVRVVGTRTVPW</sequence>
<keyword evidence="11" id="KW-0119">Carbohydrate metabolism</keyword>
<evidence type="ECO:0000256" key="2">
    <source>
        <dbReference type="ARBA" id="ARBA00004613"/>
    </source>
</evidence>
<accession>A0AA40CJ71</accession>
<dbReference type="EMBL" id="JAULSV010000007">
    <property type="protein sequence ID" value="KAK0639518.1"/>
    <property type="molecule type" value="Genomic_DNA"/>
</dbReference>
<comment type="caution">
    <text evidence="17">The sequence shown here is derived from an EMBL/GenBank/DDBJ whole genome shotgun (WGS) entry which is preliminary data.</text>
</comment>
<evidence type="ECO:0000256" key="10">
    <source>
        <dbReference type="ARBA" id="ARBA00023157"/>
    </source>
</evidence>
<dbReference type="GO" id="GO:0046872">
    <property type="term" value="F:metal ion binding"/>
    <property type="evidence" value="ECO:0007669"/>
    <property type="project" value="UniProtKB-KW"/>
</dbReference>
<keyword evidence="8" id="KW-0186">Copper</keyword>
<dbReference type="EC" id="1.14.99.56" evidence="15"/>
<keyword evidence="9" id="KW-0503">Monooxygenase</keyword>
<reference evidence="17" key="1">
    <citation type="submission" date="2023-06" db="EMBL/GenBank/DDBJ databases">
        <title>Genome-scale phylogeny and comparative genomics of the fungal order Sordariales.</title>
        <authorList>
            <consortium name="Lawrence Berkeley National Laboratory"/>
            <person name="Hensen N."/>
            <person name="Bonometti L."/>
            <person name="Westerberg I."/>
            <person name="Brannstrom I.O."/>
            <person name="Guillou S."/>
            <person name="Cros-Aarteil S."/>
            <person name="Calhoun S."/>
            <person name="Haridas S."/>
            <person name="Kuo A."/>
            <person name="Mondo S."/>
            <person name="Pangilinan J."/>
            <person name="Riley R."/>
            <person name="Labutti K."/>
            <person name="Andreopoulos B."/>
            <person name="Lipzen A."/>
            <person name="Chen C."/>
            <person name="Yanf M."/>
            <person name="Daum C."/>
            <person name="Ng V."/>
            <person name="Clum A."/>
            <person name="Steindorff A."/>
            <person name="Ohm R."/>
            <person name="Martin F."/>
            <person name="Silar P."/>
            <person name="Natvig D."/>
            <person name="Lalanne C."/>
            <person name="Gautier V."/>
            <person name="Ament-Velasquez S.L."/>
            <person name="Kruys A."/>
            <person name="Hutchinson M.I."/>
            <person name="Powell A.J."/>
            <person name="Barry K."/>
            <person name="Miller A.N."/>
            <person name="Grigoriev I.V."/>
            <person name="Debuchy R."/>
            <person name="Gladieux P."/>
            <person name="Thoren M.H."/>
            <person name="Johannesson H."/>
        </authorList>
    </citation>
    <scope>NUCLEOTIDE SEQUENCE</scope>
    <source>
        <strain evidence="17">SMH2532-1</strain>
    </source>
</reference>
<feature type="non-terminal residue" evidence="17">
    <location>
        <position position="1"/>
    </location>
</feature>
<dbReference type="Proteomes" id="UP001174936">
    <property type="component" value="Unassembled WGS sequence"/>
</dbReference>
<evidence type="ECO:0000256" key="9">
    <source>
        <dbReference type="ARBA" id="ARBA00023033"/>
    </source>
</evidence>
<organism evidence="17 18">
    <name type="scientific">Cercophora newfieldiana</name>
    <dbReference type="NCBI Taxonomy" id="92897"/>
    <lineage>
        <taxon>Eukaryota</taxon>
        <taxon>Fungi</taxon>
        <taxon>Dikarya</taxon>
        <taxon>Ascomycota</taxon>
        <taxon>Pezizomycotina</taxon>
        <taxon>Sordariomycetes</taxon>
        <taxon>Sordariomycetidae</taxon>
        <taxon>Sordariales</taxon>
        <taxon>Lasiosphaeriaceae</taxon>
        <taxon>Cercophora</taxon>
    </lineage>
</organism>
<dbReference type="GO" id="GO:0030245">
    <property type="term" value="P:cellulose catabolic process"/>
    <property type="evidence" value="ECO:0007669"/>
    <property type="project" value="UniProtKB-KW"/>
</dbReference>